<dbReference type="EMBL" id="JALJOV010000397">
    <property type="protein sequence ID" value="KAK9864066.1"/>
    <property type="molecule type" value="Genomic_DNA"/>
</dbReference>
<gene>
    <name evidence="2" type="ORF">WJX84_003466</name>
</gene>
<evidence type="ECO:0000313" key="3">
    <source>
        <dbReference type="Proteomes" id="UP001485043"/>
    </source>
</evidence>
<organism evidence="2 3">
    <name type="scientific">Apatococcus fuscideae</name>
    <dbReference type="NCBI Taxonomy" id="2026836"/>
    <lineage>
        <taxon>Eukaryota</taxon>
        <taxon>Viridiplantae</taxon>
        <taxon>Chlorophyta</taxon>
        <taxon>core chlorophytes</taxon>
        <taxon>Trebouxiophyceae</taxon>
        <taxon>Chlorellales</taxon>
        <taxon>Chlorellaceae</taxon>
        <taxon>Apatococcus</taxon>
    </lineage>
</organism>
<accession>A0AAW1T4Z7</accession>
<keyword evidence="3" id="KW-1185">Reference proteome</keyword>
<protein>
    <submittedName>
        <fullName evidence="2">Uncharacterized protein</fullName>
    </submittedName>
</protein>
<reference evidence="2 3" key="1">
    <citation type="journal article" date="2024" name="Nat. Commun.">
        <title>Phylogenomics reveals the evolutionary origins of lichenization in chlorophyte algae.</title>
        <authorList>
            <person name="Puginier C."/>
            <person name="Libourel C."/>
            <person name="Otte J."/>
            <person name="Skaloud P."/>
            <person name="Haon M."/>
            <person name="Grisel S."/>
            <person name="Petersen M."/>
            <person name="Berrin J.G."/>
            <person name="Delaux P.M."/>
            <person name="Dal Grande F."/>
            <person name="Keller J."/>
        </authorList>
    </citation>
    <scope>NUCLEOTIDE SEQUENCE [LARGE SCALE GENOMIC DNA]</scope>
    <source>
        <strain evidence="2 3">SAG 2523</strain>
    </source>
</reference>
<proteinExistence type="predicted"/>
<sequence length="302" mass="32793">MMPRTSQSLQTIPEDEPIPTPQPDCLALLDVLQRDGLPLRDALDILPAHLQLLQPILQTFTDTREDLAISAAGSNRRGRSLLRLALQASQWTPTWKELACHLVPTLAGVTGAVMRKCLSMMPSLLPAEAFVPHGSTPQSEVEPSFSADPDICHAQLAGILPALDAWLENEALCNQAICSSPSELTYQPEEPYQPSTKAEQLEELLTQAASSRVTSEVDAAVELMEEGLSLKVGNYVRQQQATLDLLSMHDSHSATLCQLDEVTQDCFIVSQAASVEPSPTSTSGTTLLAQLVGFSSSRWWPL</sequence>
<feature type="compositionally biased region" description="Polar residues" evidence="1">
    <location>
        <begin position="1"/>
        <end position="11"/>
    </location>
</feature>
<evidence type="ECO:0000313" key="2">
    <source>
        <dbReference type="EMBL" id="KAK9864066.1"/>
    </source>
</evidence>
<evidence type="ECO:0000256" key="1">
    <source>
        <dbReference type="SAM" id="MobiDB-lite"/>
    </source>
</evidence>
<dbReference type="AlphaFoldDB" id="A0AAW1T4Z7"/>
<feature type="region of interest" description="Disordered" evidence="1">
    <location>
        <begin position="1"/>
        <end position="21"/>
    </location>
</feature>
<name>A0AAW1T4Z7_9CHLO</name>
<dbReference type="Proteomes" id="UP001485043">
    <property type="component" value="Unassembled WGS sequence"/>
</dbReference>
<comment type="caution">
    <text evidence="2">The sequence shown here is derived from an EMBL/GenBank/DDBJ whole genome shotgun (WGS) entry which is preliminary data.</text>
</comment>